<comment type="caution">
    <text evidence="3">The sequence shown here is derived from an EMBL/GenBank/DDBJ whole genome shotgun (WGS) entry which is preliminary data.</text>
</comment>
<evidence type="ECO:0008006" key="5">
    <source>
        <dbReference type="Google" id="ProtNLM"/>
    </source>
</evidence>
<dbReference type="InterPro" id="IPR011990">
    <property type="entry name" value="TPR-like_helical_dom_sf"/>
</dbReference>
<evidence type="ECO:0000313" key="3">
    <source>
        <dbReference type="EMBL" id="KAK8934079.1"/>
    </source>
</evidence>
<name>A0ABR2LC63_9ASPA</name>
<keyword evidence="1" id="KW-0677">Repeat</keyword>
<dbReference type="Pfam" id="PF13041">
    <property type="entry name" value="PPR_2"/>
    <property type="match status" value="1"/>
</dbReference>
<evidence type="ECO:0000256" key="1">
    <source>
        <dbReference type="ARBA" id="ARBA00022737"/>
    </source>
</evidence>
<protein>
    <recommendedName>
        <fullName evidence="5">Pentatricopeptide repeat-containing protein</fullName>
    </recommendedName>
</protein>
<proteinExistence type="predicted"/>
<evidence type="ECO:0000256" key="2">
    <source>
        <dbReference type="PROSITE-ProRule" id="PRU00708"/>
    </source>
</evidence>
<dbReference type="PROSITE" id="PS51375">
    <property type="entry name" value="PPR"/>
    <property type="match status" value="1"/>
</dbReference>
<gene>
    <name evidence="3" type="ORF">KSP40_PGU010884</name>
</gene>
<dbReference type="Gene3D" id="1.25.40.10">
    <property type="entry name" value="Tetratricopeptide repeat domain"/>
    <property type="match status" value="1"/>
</dbReference>
<organism evidence="3 4">
    <name type="scientific">Platanthera guangdongensis</name>
    <dbReference type="NCBI Taxonomy" id="2320717"/>
    <lineage>
        <taxon>Eukaryota</taxon>
        <taxon>Viridiplantae</taxon>
        <taxon>Streptophyta</taxon>
        <taxon>Embryophyta</taxon>
        <taxon>Tracheophyta</taxon>
        <taxon>Spermatophyta</taxon>
        <taxon>Magnoliopsida</taxon>
        <taxon>Liliopsida</taxon>
        <taxon>Asparagales</taxon>
        <taxon>Orchidaceae</taxon>
        <taxon>Orchidoideae</taxon>
        <taxon>Orchideae</taxon>
        <taxon>Orchidinae</taxon>
        <taxon>Platanthera</taxon>
    </lineage>
</organism>
<sequence>MQSEKIKPCLITWNILIATYNQNEKPVMALDLMKEMKSRGVFPDVFTFTWSCNGS</sequence>
<dbReference type="Proteomes" id="UP001412067">
    <property type="component" value="Unassembled WGS sequence"/>
</dbReference>
<accession>A0ABR2LC63</accession>
<dbReference type="InterPro" id="IPR002885">
    <property type="entry name" value="PPR_rpt"/>
</dbReference>
<dbReference type="EMBL" id="JBBWWR010000154">
    <property type="protein sequence ID" value="KAK8934079.1"/>
    <property type="molecule type" value="Genomic_DNA"/>
</dbReference>
<dbReference type="NCBIfam" id="TIGR00756">
    <property type="entry name" value="PPR"/>
    <property type="match status" value="1"/>
</dbReference>
<feature type="repeat" description="PPR" evidence="2">
    <location>
        <begin position="9"/>
        <end position="43"/>
    </location>
</feature>
<reference evidence="3 4" key="1">
    <citation type="journal article" date="2022" name="Nat. Plants">
        <title>Genomes of leafy and leafless Platanthera orchids illuminate the evolution of mycoheterotrophy.</title>
        <authorList>
            <person name="Li M.H."/>
            <person name="Liu K.W."/>
            <person name="Li Z."/>
            <person name="Lu H.C."/>
            <person name="Ye Q.L."/>
            <person name="Zhang D."/>
            <person name="Wang J.Y."/>
            <person name="Li Y.F."/>
            <person name="Zhong Z.M."/>
            <person name="Liu X."/>
            <person name="Yu X."/>
            <person name="Liu D.K."/>
            <person name="Tu X.D."/>
            <person name="Liu B."/>
            <person name="Hao Y."/>
            <person name="Liao X.Y."/>
            <person name="Jiang Y.T."/>
            <person name="Sun W.H."/>
            <person name="Chen J."/>
            <person name="Chen Y.Q."/>
            <person name="Ai Y."/>
            <person name="Zhai J.W."/>
            <person name="Wu S.S."/>
            <person name="Zhou Z."/>
            <person name="Hsiao Y.Y."/>
            <person name="Wu W.L."/>
            <person name="Chen Y.Y."/>
            <person name="Lin Y.F."/>
            <person name="Hsu J.L."/>
            <person name="Li C.Y."/>
            <person name="Wang Z.W."/>
            <person name="Zhao X."/>
            <person name="Zhong W.Y."/>
            <person name="Ma X.K."/>
            <person name="Ma L."/>
            <person name="Huang J."/>
            <person name="Chen G.Z."/>
            <person name="Huang M.Z."/>
            <person name="Huang L."/>
            <person name="Peng D.H."/>
            <person name="Luo Y.B."/>
            <person name="Zou S.Q."/>
            <person name="Chen S.P."/>
            <person name="Lan S."/>
            <person name="Tsai W.C."/>
            <person name="Van de Peer Y."/>
            <person name="Liu Z.J."/>
        </authorList>
    </citation>
    <scope>NUCLEOTIDE SEQUENCE [LARGE SCALE GENOMIC DNA]</scope>
    <source>
        <strain evidence="3">Lor288</strain>
    </source>
</reference>
<keyword evidence="4" id="KW-1185">Reference proteome</keyword>
<evidence type="ECO:0000313" key="4">
    <source>
        <dbReference type="Proteomes" id="UP001412067"/>
    </source>
</evidence>